<dbReference type="RefSeq" id="WP_086973694.1">
    <property type="nucleotide sequence ID" value="NZ_FCOJ02000090.1"/>
</dbReference>
<dbReference type="OrthoDB" id="9801061at2"/>
<dbReference type="InterPro" id="IPR050491">
    <property type="entry name" value="AmpC-like"/>
</dbReference>
<proteinExistence type="predicted"/>
<accession>A0A158DII4</accession>
<dbReference type="PANTHER" id="PTHR46825">
    <property type="entry name" value="D-ALANYL-D-ALANINE-CARBOXYPEPTIDASE/ENDOPEPTIDASE AMPH"/>
    <property type="match status" value="1"/>
</dbReference>
<dbReference type="InterPro" id="IPR021860">
    <property type="entry name" value="Peptidase_S12_Pab87-rel_C"/>
</dbReference>
<dbReference type="PANTHER" id="PTHR46825:SF15">
    <property type="entry name" value="BETA-LACTAMASE-RELATED DOMAIN-CONTAINING PROTEIN"/>
    <property type="match status" value="1"/>
</dbReference>
<protein>
    <submittedName>
        <fullName evidence="3">Beta-lactamase</fullName>
    </submittedName>
</protein>
<reference evidence="3" key="1">
    <citation type="submission" date="2016-01" db="EMBL/GenBank/DDBJ databases">
        <authorList>
            <person name="Peeters C."/>
        </authorList>
    </citation>
    <scope>NUCLEOTIDE SEQUENCE [LARGE SCALE GENOMIC DNA]</scope>
    <source>
        <strain evidence="3">LMG 29325</strain>
    </source>
</reference>
<feature type="domain" description="Beta-lactamase-related" evidence="1">
    <location>
        <begin position="20"/>
        <end position="350"/>
    </location>
</feature>
<name>A0A158DII4_9BURK</name>
<feature type="domain" description="Peptidase S12 Pab87-related C-terminal" evidence="2">
    <location>
        <begin position="387"/>
        <end position="458"/>
    </location>
</feature>
<dbReference type="InterPro" id="IPR001466">
    <property type="entry name" value="Beta-lactam-related"/>
</dbReference>
<dbReference type="Gene3D" id="2.40.128.600">
    <property type="match status" value="1"/>
</dbReference>
<dbReference type="AlphaFoldDB" id="A0A158DII4"/>
<evidence type="ECO:0000313" key="4">
    <source>
        <dbReference type="Proteomes" id="UP000054596"/>
    </source>
</evidence>
<dbReference type="Pfam" id="PF00144">
    <property type="entry name" value="Beta-lactamase"/>
    <property type="match status" value="1"/>
</dbReference>
<dbReference type="SUPFAM" id="SSF56601">
    <property type="entry name" value="beta-lactamase/transpeptidase-like"/>
    <property type="match status" value="1"/>
</dbReference>
<evidence type="ECO:0000259" key="1">
    <source>
        <dbReference type="Pfam" id="PF00144"/>
    </source>
</evidence>
<sequence>MSTTTPLEESLAREVNGVSFSQFIERTLQDYGVPGAVVVVASDQGTEYLEGHGVRRRGDSAPVDGNTRFQIASMSKFVTATAVGALVDKRAVSWDAPVRTFSPETVLADAYATENVILRDFFAHRTGLPKYGDLLPRLVEYGPEELLHRARYLPFATSFRFGYEYTNYGIFLGQCSAARAAGMSPPQLLSQTILEPLGMTRSAPVQAELFKDNNHAAAHNLDGSVMPHENVDSFSGAGAIVSTGRDLARWMMMLLAEGSFGGAPILHEDTVRDIFSASMVGGPSSLLGERSTVGLGCESYPFLRWRVVEKNGALNGMRSVVTLIPELRVGIAILANKQMTVFPEAVRAEFLERVLAPSGRDLQKQIHEEQKGWESLVVIPTPPADAQPLTRELNAFTGPYVSPLYGALEITRDGAGFAVKIGEHDYPAMLAHWSGDTFLLRFDDPDIAPGLLKFHFEKEASRASSFDGAEVPPFNTVNYGHFDRT</sequence>
<dbReference type="InterPro" id="IPR012338">
    <property type="entry name" value="Beta-lactam/transpept-like"/>
</dbReference>
<keyword evidence="4" id="KW-1185">Reference proteome</keyword>
<dbReference type="Gene3D" id="3.40.710.10">
    <property type="entry name" value="DD-peptidase/beta-lactamase superfamily"/>
    <property type="match status" value="1"/>
</dbReference>
<evidence type="ECO:0000313" key="3">
    <source>
        <dbReference type="EMBL" id="SAK94398.1"/>
    </source>
</evidence>
<dbReference type="EMBL" id="FCOJ02000090">
    <property type="protein sequence ID" value="SAK94398.1"/>
    <property type="molecule type" value="Genomic_DNA"/>
</dbReference>
<evidence type="ECO:0000259" key="2">
    <source>
        <dbReference type="Pfam" id="PF11954"/>
    </source>
</evidence>
<dbReference type="Pfam" id="PF11954">
    <property type="entry name" value="DUF3471"/>
    <property type="match status" value="1"/>
</dbReference>
<gene>
    <name evidence="3" type="ORF">AWB82_06801</name>
</gene>
<dbReference type="STRING" id="1777143.AWB82_06801"/>
<dbReference type="Proteomes" id="UP000054596">
    <property type="component" value="Unassembled WGS sequence"/>
</dbReference>
<comment type="caution">
    <text evidence="3">The sequence shown here is derived from an EMBL/GenBank/DDBJ whole genome shotgun (WGS) entry which is preliminary data.</text>
</comment>
<organism evidence="3 4">
    <name type="scientific">Caballeronia glebae</name>
    <dbReference type="NCBI Taxonomy" id="1777143"/>
    <lineage>
        <taxon>Bacteria</taxon>
        <taxon>Pseudomonadati</taxon>
        <taxon>Pseudomonadota</taxon>
        <taxon>Betaproteobacteria</taxon>
        <taxon>Burkholderiales</taxon>
        <taxon>Burkholderiaceae</taxon>
        <taxon>Caballeronia</taxon>
    </lineage>
</organism>